<accession>A0A0H3XLC5</accession>
<evidence type="ECO:0000256" key="6">
    <source>
        <dbReference type="ARBA" id="ARBA00025453"/>
    </source>
</evidence>
<reference evidence="12" key="2">
    <citation type="submission" date="2015-06" db="EMBL/GenBank/DDBJ databases">
        <title>Complete genome sequence of Spiroplasma eriocheiris TDA-040725-5 (DSM 21848).</title>
        <authorList>
            <person name="Lo W.-S."/>
            <person name="Kuo C.-H."/>
        </authorList>
    </citation>
    <scope>NUCLEOTIDE SEQUENCE [LARGE SCALE GENOMIC DNA]</scope>
    <source>
        <strain evidence="12">TDA-040725-5</strain>
    </source>
</reference>
<name>A0A0H3XLC5_9MOLU</name>
<evidence type="ECO:0000259" key="10">
    <source>
        <dbReference type="Pfam" id="PF00889"/>
    </source>
</evidence>
<dbReference type="InterPro" id="IPR009060">
    <property type="entry name" value="UBA-like_sf"/>
</dbReference>
<dbReference type="PANTHER" id="PTHR11741:SF0">
    <property type="entry name" value="ELONGATION FACTOR TS, MITOCHONDRIAL"/>
    <property type="match status" value="1"/>
</dbReference>
<feature type="domain" description="Translation elongation factor EFTs/EF1B dimerisation" evidence="10">
    <location>
        <begin position="70"/>
        <end position="277"/>
    </location>
</feature>
<dbReference type="GO" id="GO:0003746">
    <property type="term" value="F:translation elongation factor activity"/>
    <property type="evidence" value="ECO:0007669"/>
    <property type="project" value="UniProtKB-UniRule"/>
</dbReference>
<dbReference type="RefSeq" id="WP_047791526.1">
    <property type="nucleotide sequence ID" value="NZ_CP011856.1"/>
</dbReference>
<dbReference type="Proteomes" id="UP000035661">
    <property type="component" value="Chromosome"/>
</dbReference>
<keyword evidence="12" id="KW-1185">Reference proteome</keyword>
<comment type="function">
    <text evidence="6 7 8">Associates with the EF-Tu.GDP complex and induces the exchange of GDP to GTP. It remains bound to the aminoacyl-tRNA.EF-Tu.GTP complex up to the GTP hydrolysis stage on the ribosome.</text>
</comment>
<dbReference type="CDD" id="cd14275">
    <property type="entry name" value="UBA_EF-Ts"/>
    <property type="match status" value="1"/>
</dbReference>
<dbReference type="FunFam" id="1.10.8.10:FF:000001">
    <property type="entry name" value="Elongation factor Ts"/>
    <property type="match status" value="1"/>
</dbReference>
<feature type="region of interest" description="Involved in Mg(2+) ion dislocation from EF-Tu" evidence="7">
    <location>
        <begin position="79"/>
        <end position="82"/>
    </location>
</feature>
<dbReference type="Gene3D" id="1.10.8.10">
    <property type="entry name" value="DNA helicase RuvA subunit, C-terminal domain"/>
    <property type="match status" value="1"/>
</dbReference>
<evidence type="ECO:0000256" key="2">
    <source>
        <dbReference type="ARBA" id="ARBA00016956"/>
    </source>
</evidence>
<dbReference type="GO" id="GO:0005737">
    <property type="term" value="C:cytoplasm"/>
    <property type="evidence" value="ECO:0007669"/>
    <property type="project" value="UniProtKB-SubCell"/>
</dbReference>
<dbReference type="InterPro" id="IPR001816">
    <property type="entry name" value="Transl_elong_EFTs/EF1B"/>
</dbReference>
<dbReference type="EMBL" id="CP011856">
    <property type="protein sequence ID" value="AKM54304.1"/>
    <property type="molecule type" value="Genomic_DNA"/>
</dbReference>
<dbReference type="NCBIfam" id="TIGR00116">
    <property type="entry name" value="tsf"/>
    <property type="match status" value="1"/>
</dbReference>
<protein>
    <recommendedName>
        <fullName evidence="2 7">Elongation factor Ts</fullName>
        <shortName evidence="7">EF-Ts</shortName>
    </recommendedName>
</protein>
<sequence length="297" mass="32998">MAISAQLVKELREKTGAGIMDSKKALEATDGNIDEAIKWLREKGIAKAAKKADRIAAEGLTGIVQKGDKAVIYELNSETDFVANNQKFLDLVKKIGDALVNSDVKNIEDAMQIKIDGTTLQEVITHAIATIGEKITLRRFAIVEKNNDQSFGIYWHSNKRIASLVLFDGKVQEEHGKQVAMHVVAMNPKFVSRDEVSKEYLAQEKEILTHEAKNDPKNVGKPDNILEKMIEGRLNKQLSEMSLLDQQFVVDPNFKVSDFVKNNGGTVAKIIRYEVGEGIEKSTVDFAAEVMAQVNKK</sequence>
<proteinExistence type="inferred from homology"/>
<dbReference type="InterPro" id="IPR036402">
    <property type="entry name" value="EF-Ts_dimer_sf"/>
</dbReference>
<evidence type="ECO:0000256" key="9">
    <source>
        <dbReference type="RuleBase" id="RU000643"/>
    </source>
</evidence>
<dbReference type="PANTHER" id="PTHR11741">
    <property type="entry name" value="ELONGATION FACTOR TS"/>
    <property type="match status" value="1"/>
</dbReference>
<dbReference type="HAMAP" id="MF_00050">
    <property type="entry name" value="EF_Ts"/>
    <property type="match status" value="1"/>
</dbReference>
<comment type="similarity">
    <text evidence="1 7 8">Belongs to the EF-Ts family.</text>
</comment>
<keyword evidence="3 7" id="KW-0963">Cytoplasm</keyword>
<comment type="subcellular location">
    <subcellularLocation>
        <location evidence="7 9">Cytoplasm</location>
    </subcellularLocation>
</comment>
<evidence type="ECO:0000256" key="4">
    <source>
        <dbReference type="ARBA" id="ARBA00022768"/>
    </source>
</evidence>
<evidence type="ECO:0000256" key="3">
    <source>
        <dbReference type="ARBA" id="ARBA00022490"/>
    </source>
</evidence>
<keyword evidence="4 7" id="KW-0251">Elongation factor</keyword>
<evidence type="ECO:0000256" key="5">
    <source>
        <dbReference type="ARBA" id="ARBA00022917"/>
    </source>
</evidence>
<dbReference type="SUPFAM" id="SSF54713">
    <property type="entry name" value="Elongation factor Ts (EF-Ts), dimerisation domain"/>
    <property type="match status" value="2"/>
</dbReference>
<dbReference type="Gene3D" id="3.30.479.20">
    <property type="entry name" value="Elongation factor Ts, dimerisation domain"/>
    <property type="match status" value="2"/>
</dbReference>
<dbReference type="InterPro" id="IPR014039">
    <property type="entry name" value="Transl_elong_EFTs/EF1B_dimer"/>
</dbReference>
<keyword evidence="5 7" id="KW-0648">Protein biosynthesis</keyword>
<evidence type="ECO:0000256" key="8">
    <source>
        <dbReference type="RuleBase" id="RU000642"/>
    </source>
</evidence>
<evidence type="ECO:0000256" key="1">
    <source>
        <dbReference type="ARBA" id="ARBA00005532"/>
    </source>
</evidence>
<reference evidence="11 12" key="1">
    <citation type="journal article" date="2015" name="Genome Biol. Evol.">
        <title>Found and Lost: The Fates of Horizontally Acquired Genes in Arthropod-Symbiotic Spiroplasma.</title>
        <authorList>
            <person name="Lo W.S."/>
            <person name="Gasparich G.E."/>
            <person name="Kuo C.H."/>
        </authorList>
    </citation>
    <scope>NUCLEOTIDE SEQUENCE [LARGE SCALE GENOMIC DNA]</scope>
    <source>
        <strain evidence="12">TDA-040725-5</strain>
    </source>
</reference>
<dbReference type="Pfam" id="PF00889">
    <property type="entry name" value="EF_TS"/>
    <property type="match status" value="1"/>
</dbReference>
<evidence type="ECO:0000313" key="12">
    <source>
        <dbReference type="Proteomes" id="UP000035661"/>
    </source>
</evidence>
<dbReference type="PROSITE" id="PS01126">
    <property type="entry name" value="EF_TS_1"/>
    <property type="match status" value="1"/>
</dbReference>
<dbReference type="KEGG" id="seri:SERIO_v1c07410"/>
<dbReference type="PROSITE" id="PS01127">
    <property type="entry name" value="EF_TS_2"/>
    <property type="match status" value="1"/>
</dbReference>
<dbReference type="STRING" id="315358.SERIO_v1c07410"/>
<evidence type="ECO:0000313" key="11">
    <source>
        <dbReference type="EMBL" id="AKM54304.1"/>
    </source>
</evidence>
<dbReference type="PATRIC" id="fig|743698.3.peg.744"/>
<dbReference type="Gene3D" id="1.10.286.20">
    <property type="match status" value="1"/>
</dbReference>
<dbReference type="SUPFAM" id="SSF46934">
    <property type="entry name" value="UBA-like"/>
    <property type="match status" value="1"/>
</dbReference>
<organism evidence="11 12">
    <name type="scientific">Spiroplasma eriocheiris</name>
    <dbReference type="NCBI Taxonomy" id="315358"/>
    <lineage>
        <taxon>Bacteria</taxon>
        <taxon>Bacillati</taxon>
        <taxon>Mycoplasmatota</taxon>
        <taxon>Mollicutes</taxon>
        <taxon>Entomoplasmatales</taxon>
        <taxon>Spiroplasmataceae</taxon>
        <taxon>Spiroplasma</taxon>
    </lineage>
</organism>
<dbReference type="InterPro" id="IPR018101">
    <property type="entry name" value="Transl_elong_Ts_CS"/>
</dbReference>
<evidence type="ECO:0000256" key="7">
    <source>
        <dbReference type="HAMAP-Rule" id="MF_00050"/>
    </source>
</evidence>
<gene>
    <name evidence="7 11" type="primary">tsf</name>
    <name evidence="11" type="ORF">SERIO_v1c07410</name>
</gene>
<dbReference type="AlphaFoldDB" id="A0A0H3XLC5"/>